<gene>
    <name evidence="1" type="ORF">EVAR_15689_1</name>
</gene>
<name>A0A4C1U9D5_EUMVA</name>
<evidence type="ECO:0000313" key="1">
    <source>
        <dbReference type="EMBL" id="GBP23015.1"/>
    </source>
</evidence>
<keyword evidence="2" id="KW-1185">Reference proteome</keyword>
<proteinExistence type="predicted"/>
<dbReference type="Proteomes" id="UP000299102">
    <property type="component" value="Unassembled WGS sequence"/>
</dbReference>
<comment type="caution">
    <text evidence="1">The sequence shown here is derived from an EMBL/GenBank/DDBJ whole genome shotgun (WGS) entry which is preliminary data.</text>
</comment>
<sequence length="158" mass="17812">MKEITPNHHWAVAKTLKSDVIKFQCSLNPALPPNLEHVNRVENEVLRRSLLPTKDDQPSVSADEVQKLINNLKPRKAPGLDGVCIRPVMTYVALVFAHADPNALYRLRRTLSAVSYEANPPPPLHFIRRPQHVLSDPPAELTAEVENVIDINKYMSEI</sequence>
<organism evidence="1 2">
    <name type="scientific">Eumeta variegata</name>
    <name type="common">Bagworm moth</name>
    <name type="synonym">Eumeta japonica</name>
    <dbReference type="NCBI Taxonomy" id="151549"/>
    <lineage>
        <taxon>Eukaryota</taxon>
        <taxon>Metazoa</taxon>
        <taxon>Ecdysozoa</taxon>
        <taxon>Arthropoda</taxon>
        <taxon>Hexapoda</taxon>
        <taxon>Insecta</taxon>
        <taxon>Pterygota</taxon>
        <taxon>Neoptera</taxon>
        <taxon>Endopterygota</taxon>
        <taxon>Lepidoptera</taxon>
        <taxon>Glossata</taxon>
        <taxon>Ditrysia</taxon>
        <taxon>Tineoidea</taxon>
        <taxon>Psychidae</taxon>
        <taxon>Oiketicinae</taxon>
        <taxon>Eumeta</taxon>
    </lineage>
</organism>
<accession>A0A4C1U9D5</accession>
<protein>
    <submittedName>
        <fullName evidence="1">Uncharacterized protein</fullName>
    </submittedName>
</protein>
<evidence type="ECO:0000313" key="2">
    <source>
        <dbReference type="Proteomes" id="UP000299102"/>
    </source>
</evidence>
<dbReference type="EMBL" id="BGZK01000146">
    <property type="protein sequence ID" value="GBP23015.1"/>
    <property type="molecule type" value="Genomic_DNA"/>
</dbReference>
<reference evidence="1 2" key="1">
    <citation type="journal article" date="2019" name="Commun. Biol.">
        <title>The bagworm genome reveals a unique fibroin gene that provides high tensile strength.</title>
        <authorList>
            <person name="Kono N."/>
            <person name="Nakamura H."/>
            <person name="Ohtoshi R."/>
            <person name="Tomita M."/>
            <person name="Numata K."/>
            <person name="Arakawa K."/>
        </authorList>
    </citation>
    <scope>NUCLEOTIDE SEQUENCE [LARGE SCALE GENOMIC DNA]</scope>
</reference>
<dbReference type="AlphaFoldDB" id="A0A4C1U9D5"/>